<dbReference type="AlphaFoldDB" id="A0A2N1J3M4"/>
<dbReference type="PANTHER" id="PTHR43309:SF5">
    <property type="entry name" value="5-OXOPROLINASE SUBUNIT C"/>
    <property type="match status" value="1"/>
</dbReference>
<dbReference type="Pfam" id="PF02626">
    <property type="entry name" value="CT_A_B"/>
    <property type="match status" value="1"/>
</dbReference>
<evidence type="ECO:0000256" key="3">
    <source>
        <dbReference type="ARBA" id="ARBA00022840"/>
    </source>
</evidence>
<evidence type="ECO:0000259" key="4">
    <source>
        <dbReference type="SMART" id="SM00797"/>
    </source>
</evidence>
<dbReference type="NCBIfam" id="TIGR00724">
    <property type="entry name" value="urea_amlyse_rel"/>
    <property type="match status" value="1"/>
</dbReference>
<dbReference type="InterPro" id="IPR052708">
    <property type="entry name" value="PxpC"/>
</dbReference>
<keyword evidence="2" id="KW-0378">Hydrolase</keyword>
<dbReference type="EMBL" id="NXIF01000022">
    <property type="protein sequence ID" value="PKI81167.1"/>
    <property type="molecule type" value="Genomic_DNA"/>
</dbReference>
<dbReference type="SUPFAM" id="SSF50891">
    <property type="entry name" value="Cyclophilin-like"/>
    <property type="match status" value="1"/>
</dbReference>
<keyword evidence="6" id="KW-1185">Reference proteome</keyword>
<evidence type="ECO:0000313" key="6">
    <source>
        <dbReference type="Proteomes" id="UP000233248"/>
    </source>
</evidence>
<accession>A0A2N1J3M4</accession>
<comment type="caution">
    <text evidence="5">The sequence shown here is derived from an EMBL/GenBank/DDBJ whole genome shotgun (WGS) entry which is preliminary data.</text>
</comment>
<dbReference type="OrthoDB" id="9768696at2"/>
<gene>
    <name evidence="5" type="ORF">CP960_05545</name>
</gene>
<dbReference type="InterPro" id="IPR029000">
    <property type="entry name" value="Cyclophilin-like_dom_sf"/>
</dbReference>
<reference evidence="5 6" key="1">
    <citation type="submission" date="2017-09" db="EMBL/GenBank/DDBJ databases">
        <title>Genomics of the genus Arcobacter.</title>
        <authorList>
            <person name="Perez-Cataluna A."/>
            <person name="Figueras M.J."/>
            <person name="Salas-Masso N."/>
        </authorList>
    </citation>
    <scope>NUCLEOTIDE SEQUENCE [LARGE SCALE GENOMIC DNA]</scope>
    <source>
        <strain evidence="5 6">DSM 18005</strain>
    </source>
</reference>
<evidence type="ECO:0000256" key="2">
    <source>
        <dbReference type="ARBA" id="ARBA00022801"/>
    </source>
</evidence>
<dbReference type="KEGG" id="ahs:AHALO_0963"/>
<keyword evidence="3" id="KW-0067">ATP-binding</keyword>
<dbReference type="Proteomes" id="UP000233248">
    <property type="component" value="Unassembled WGS sequence"/>
</dbReference>
<organism evidence="5 6">
    <name type="scientific">Malaciobacter halophilus</name>
    <dbReference type="NCBI Taxonomy" id="197482"/>
    <lineage>
        <taxon>Bacteria</taxon>
        <taxon>Pseudomonadati</taxon>
        <taxon>Campylobacterota</taxon>
        <taxon>Epsilonproteobacteria</taxon>
        <taxon>Campylobacterales</taxon>
        <taxon>Arcobacteraceae</taxon>
        <taxon>Malaciobacter</taxon>
    </lineage>
</organism>
<dbReference type="SMART" id="SM00797">
    <property type="entry name" value="AHS2"/>
    <property type="match status" value="1"/>
</dbReference>
<dbReference type="RefSeq" id="WP_101184424.1">
    <property type="nucleotide sequence ID" value="NZ_CP031218.1"/>
</dbReference>
<dbReference type="GO" id="GO:0016787">
    <property type="term" value="F:hydrolase activity"/>
    <property type="evidence" value="ECO:0007669"/>
    <property type="project" value="UniProtKB-KW"/>
</dbReference>
<dbReference type="Gene3D" id="2.40.100.10">
    <property type="entry name" value="Cyclophilin-like"/>
    <property type="match status" value="1"/>
</dbReference>
<dbReference type="GO" id="GO:0005524">
    <property type="term" value="F:ATP binding"/>
    <property type="evidence" value="ECO:0007669"/>
    <property type="project" value="UniProtKB-KW"/>
</dbReference>
<sequence>MSLEIINTPIFATIQDKGRFSYTHIGVTHAGVMDEYAYYIANMLLGNKKDENIIEIAFANVEFKANTNTQIAVTGAFCELFINNEPKKIWQTHNLKVGDIVKIGKFLEGSKVYLAVKDGFKIKKEFGSYSTTIKENLGGLNANRLQKGDILKINSHTLHHTSRLKDIFHPKYEDTLLLRVVLSYQEESFSAKEKQKFFSSEFTVSNEFNRMGCKLKGEPIKCDIDGIVSEGISFGAIQIPSDGQPIILLKDRQTIGGYPKIGSVLSIDCFKLAQAKPNTKIRFKQISIEKAQKKLKEFYNSFN</sequence>
<dbReference type="GO" id="GO:0016829">
    <property type="term" value="F:lyase activity"/>
    <property type="evidence" value="ECO:0007669"/>
    <property type="project" value="UniProtKB-KW"/>
</dbReference>
<feature type="domain" description="Carboxyltransferase" evidence="4">
    <location>
        <begin position="24"/>
        <end position="299"/>
    </location>
</feature>
<dbReference type="PANTHER" id="PTHR43309">
    <property type="entry name" value="5-OXOPROLINASE SUBUNIT C"/>
    <property type="match status" value="1"/>
</dbReference>
<protein>
    <submittedName>
        <fullName evidence="5">Urea amidolyase</fullName>
    </submittedName>
</protein>
<proteinExistence type="predicted"/>
<keyword evidence="1" id="KW-0547">Nucleotide-binding</keyword>
<dbReference type="InterPro" id="IPR003778">
    <property type="entry name" value="CT_A_B"/>
</dbReference>
<evidence type="ECO:0000313" key="5">
    <source>
        <dbReference type="EMBL" id="PKI81167.1"/>
    </source>
</evidence>
<name>A0A2N1J3M4_9BACT</name>
<evidence type="ECO:0000256" key="1">
    <source>
        <dbReference type="ARBA" id="ARBA00022741"/>
    </source>
</evidence>
<keyword evidence="5" id="KW-0456">Lyase</keyword>